<protein>
    <submittedName>
        <fullName evidence="1">Uncharacterized protein</fullName>
    </submittedName>
</protein>
<evidence type="ECO:0000313" key="1">
    <source>
        <dbReference type="EMBL" id="MCI4385782.1"/>
    </source>
</evidence>
<gene>
    <name evidence="1" type="ORF">PGIGA_G00054670</name>
</gene>
<sequence length="162" mass="18740">MDFIMMVNKVYIRIWLLACFLLLPVYGQTSGPYFIVTFPAVIESGSEAKLCVSLLKPNETLQMNIYLIHKDQNRTLLQETVEKEFHRCSQFKAPQVEGNSVQEIKVEVKGESFNMTEKKKVMFKSYDALVFVQTDKPIYNPGQTVNFRIVTMDSNFIPLEQK</sequence>
<organism evidence="1 2">
    <name type="scientific">Pangasianodon gigas</name>
    <name type="common">Mekong giant catfish</name>
    <name type="synonym">Pangasius gigas</name>
    <dbReference type="NCBI Taxonomy" id="30993"/>
    <lineage>
        <taxon>Eukaryota</taxon>
        <taxon>Metazoa</taxon>
        <taxon>Chordata</taxon>
        <taxon>Craniata</taxon>
        <taxon>Vertebrata</taxon>
        <taxon>Euteleostomi</taxon>
        <taxon>Actinopterygii</taxon>
        <taxon>Neopterygii</taxon>
        <taxon>Teleostei</taxon>
        <taxon>Ostariophysi</taxon>
        <taxon>Siluriformes</taxon>
        <taxon>Pangasiidae</taxon>
        <taxon>Pangasianodon</taxon>
    </lineage>
</organism>
<keyword evidence="2" id="KW-1185">Reference proteome</keyword>
<proteinExistence type="predicted"/>
<evidence type="ECO:0000313" key="2">
    <source>
        <dbReference type="Proteomes" id="UP000829447"/>
    </source>
</evidence>
<feature type="non-terminal residue" evidence="1">
    <location>
        <position position="162"/>
    </location>
</feature>
<dbReference type="EMBL" id="CM040467">
    <property type="protein sequence ID" value="MCI4385782.1"/>
    <property type="molecule type" value="Genomic_DNA"/>
</dbReference>
<name>A0ACC5X3H2_PANGG</name>
<dbReference type="Proteomes" id="UP000829447">
    <property type="component" value="Linkage Group LG14"/>
</dbReference>
<reference evidence="1 2" key="1">
    <citation type="journal article" date="2022" name="bioRxiv">
        <title>An ancient truncated duplication of the anti-Mullerian hormone receptor type 2 gene is a potential conserved master sex determinant in the Pangasiidae catfish family.</title>
        <authorList>
            <person name="Wen M."/>
            <person name="Pan Q."/>
            <person name="Jouanno E."/>
            <person name="Montfort J."/>
            <person name="Zahm M."/>
            <person name="Cabau C."/>
            <person name="Klopp C."/>
            <person name="Iampietro C."/>
            <person name="Roques C."/>
            <person name="Bouchez O."/>
            <person name="Castinel A."/>
            <person name="Donnadieu C."/>
            <person name="Parrinello H."/>
            <person name="Poncet C."/>
            <person name="Belmonte E."/>
            <person name="Gautier V."/>
            <person name="Avarre J.-C."/>
            <person name="Dugue R."/>
            <person name="Gustiano R."/>
            <person name="Ha T.T.T."/>
            <person name="Campet M."/>
            <person name="Sriphairoj K."/>
            <person name="Ribolli J."/>
            <person name="de Almeida F.L."/>
            <person name="Desvignes T."/>
            <person name="Postlethwait J.H."/>
            <person name="Bucao C.F."/>
            <person name="Robinson-Rechavi M."/>
            <person name="Bobe J."/>
            <person name="Herpin A."/>
            <person name="Guiguen Y."/>
        </authorList>
    </citation>
    <scope>NUCLEOTIDE SEQUENCE [LARGE SCALE GENOMIC DNA]</scope>
    <source>
        <strain evidence="1">YG-Dec2019</strain>
    </source>
</reference>
<accession>A0ACC5X3H2</accession>
<comment type="caution">
    <text evidence="1">The sequence shown here is derived from an EMBL/GenBank/DDBJ whole genome shotgun (WGS) entry which is preliminary data.</text>
</comment>